<organism evidence="3 4">
    <name type="scientific">Mucuna pruriens</name>
    <name type="common">Velvet bean</name>
    <name type="synonym">Dolichos pruriens</name>
    <dbReference type="NCBI Taxonomy" id="157652"/>
    <lineage>
        <taxon>Eukaryota</taxon>
        <taxon>Viridiplantae</taxon>
        <taxon>Streptophyta</taxon>
        <taxon>Embryophyta</taxon>
        <taxon>Tracheophyta</taxon>
        <taxon>Spermatophyta</taxon>
        <taxon>Magnoliopsida</taxon>
        <taxon>eudicotyledons</taxon>
        <taxon>Gunneridae</taxon>
        <taxon>Pentapetalae</taxon>
        <taxon>rosids</taxon>
        <taxon>fabids</taxon>
        <taxon>Fabales</taxon>
        <taxon>Fabaceae</taxon>
        <taxon>Papilionoideae</taxon>
        <taxon>50 kb inversion clade</taxon>
        <taxon>NPAAA clade</taxon>
        <taxon>indigoferoid/millettioid clade</taxon>
        <taxon>Phaseoleae</taxon>
        <taxon>Mucuna</taxon>
    </lineage>
</organism>
<dbReference type="OrthoDB" id="7473114at2759"/>
<keyword evidence="4" id="KW-1185">Reference proteome</keyword>
<accession>A0A371GV54</accession>
<comment type="caution">
    <text evidence="3">The sequence shown here is derived from an EMBL/GenBank/DDBJ whole genome shotgun (WGS) entry which is preliminary data.</text>
</comment>
<evidence type="ECO:0000256" key="1">
    <source>
        <dbReference type="SAM" id="Phobius"/>
    </source>
</evidence>
<evidence type="ECO:0000313" key="4">
    <source>
        <dbReference type="Proteomes" id="UP000257109"/>
    </source>
</evidence>
<evidence type="ECO:0000313" key="3">
    <source>
        <dbReference type="EMBL" id="RDX94425.1"/>
    </source>
</evidence>
<dbReference type="InterPro" id="IPR013103">
    <property type="entry name" value="RVT_2"/>
</dbReference>
<keyword evidence="1" id="KW-1133">Transmembrane helix</keyword>
<keyword evidence="1" id="KW-0472">Membrane</keyword>
<gene>
    <name evidence="3" type="ORF">CR513_23193</name>
</gene>
<protein>
    <recommendedName>
        <fullName evidence="2">Reverse transcriptase Ty1/copia-type domain-containing protein</fullName>
    </recommendedName>
</protein>
<sequence length="177" mass="20122">MIVESNSHSLDQHSRKMIAKGPKVGPRPSQDNSLVVAPIQELELAPLRYNSRIHKPLERYINENQKWDTVPCPPSDKPLGNKFVFSIKLRSNESIYHYKSRLVVLGNKQKYGLYYDETFTPVAKMTTVYTLLALVASILLVGLTNSTFVDTPLEVNVKYRQEEGDILDDLTISQASW</sequence>
<dbReference type="Pfam" id="PF07727">
    <property type="entry name" value="RVT_2"/>
    <property type="match status" value="1"/>
</dbReference>
<proteinExistence type="predicted"/>
<dbReference type="EMBL" id="QJKJ01004376">
    <property type="protein sequence ID" value="RDX94425.1"/>
    <property type="molecule type" value="Genomic_DNA"/>
</dbReference>
<feature type="transmembrane region" description="Helical" evidence="1">
    <location>
        <begin position="128"/>
        <end position="149"/>
    </location>
</feature>
<reference evidence="3" key="1">
    <citation type="submission" date="2018-05" db="EMBL/GenBank/DDBJ databases">
        <title>Draft genome of Mucuna pruriens seed.</title>
        <authorList>
            <person name="Nnadi N.E."/>
            <person name="Vos R."/>
            <person name="Hasami M.H."/>
            <person name="Devisetty U.K."/>
            <person name="Aguiy J.C."/>
        </authorList>
    </citation>
    <scope>NUCLEOTIDE SEQUENCE [LARGE SCALE GENOMIC DNA]</scope>
    <source>
        <strain evidence="3">JCA_2017</strain>
    </source>
</reference>
<name>A0A371GV54_MUCPR</name>
<feature type="non-terminal residue" evidence="3">
    <location>
        <position position="1"/>
    </location>
</feature>
<feature type="domain" description="Reverse transcriptase Ty1/copia-type" evidence="2">
    <location>
        <begin position="64"/>
        <end position="137"/>
    </location>
</feature>
<dbReference type="AlphaFoldDB" id="A0A371GV54"/>
<dbReference type="STRING" id="157652.A0A371GV54"/>
<dbReference type="Proteomes" id="UP000257109">
    <property type="component" value="Unassembled WGS sequence"/>
</dbReference>
<evidence type="ECO:0000259" key="2">
    <source>
        <dbReference type="Pfam" id="PF07727"/>
    </source>
</evidence>
<keyword evidence="1" id="KW-0812">Transmembrane</keyword>